<evidence type="ECO:0000313" key="2">
    <source>
        <dbReference type="Proteomes" id="UP000310158"/>
    </source>
</evidence>
<dbReference type="SUPFAM" id="SSF52218">
    <property type="entry name" value="Flavoproteins"/>
    <property type="match status" value="1"/>
</dbReference>
<dbReference type="EMBL" id="SGPL01001147">
    <property type="protein sequence ID" value="THH04510.1"/>
    <property type="molecule type" value="Genomic_DNA"/>
</dbReference>
<dbReference type="AlphaFoldDB" id="A0A4S4L4N3"/>
<proteinExistence type="predicted"/>
<dbReference type="Proteomes" id="UP000310158">
    <property type="component" value="Unassembled WGS sequence"/>
</dbReference>
<dbReference type="InterPro" id="IPR029039">
    <property type="entry name" value="Flavoprotein-like_sf"/>
</dbReference>
<dbReference type="Gene3D" id="3.40.50.360">
    <property type="match status" value="1"/>
</dbReference>
<reference evidence="1 2" key="1">
    <citation type="submission" date="2019-02" db="EMBL/GenBank/DDBJ databases">
        <title>Genome sequencing of the rare red list fungi Bondarzewia mesenterica.</title>
        <authorList>
            <person name="Buettner E."/>
            <person name="Kellner H."/>
        </authorList>
    </citation>
    <scope>NUCLEOTIDE SEQUENCE [LARGE SCALE GENOMIC DNA]</scope>
    <source>
        <strain evidence="1 2">DSM 108281</strain>
    </source>
</reference>
<comment type="caution">
    <text evidence="1">The sequence shown here is derived from an EMBL/GenBank/DDBJ whole genome shotgun (WGS) entry which is preliminary data.</text>
</comment>
<keyword evidence="2" id="KW-1185">Reference proteome</keyword>
<evidence type="ECO:0000313" key="1">
    <source>
        <dbReference type="EMBL" id="THH04510.1"/>
    </source>
</evidence>
<accession>A0A4S4L4N3</accession>
<dbReference type="OrthoDB" id="29061at2759"/>
<sequence>MTSSEMRRSDKISIPFIHSIFTLSRCISIPSYPHLTYTDNLFFAAGSPWGSGTLAGGDGSRQPSALELEIATLQGKSFWEHVARVKF</sequence>
<name>A0A4S4L4N3_9AGAM</name>
<protein>
    <submittedName>
        <fullName evidence="1">Uncharacterized protein</fullName>
    </submittedName>
</protein>
<organism evidence="1 2">
    <name type="scientific">Bondarzewia mesenterica</name>
    <dbReference type="NCBI Taxonomy" id="1095465"/>
    <lineage>
        <taxon>Eukaryota</taxon>
        <taxon>Fungi</taxon>
        <taxon>Dikarya</taxon>
        <taxon>Basidiomycota</taxon>
        <taxon>Agaricomycotina</taxon>
        <taxon>Agaricomycetes</taxon>
        <taxon>Russulales</taxon>
        <taxon>Bondarzewiaceae</taxon>
        <taxon>Bondarzewia</taxon>
    </lineage>
</organism>
<gene>
    <name evidence="1" type="ORF">EW146_g10156</name>
</gene>